<dbReference type="Pfam" id="PF04321">
    <property type="entry name" value="RmlD_sub_bind"/>
    <property type="match status" value="1"/>
</dbReference>
<sequence>MNILVTGANGQLGNEMCIVAKNTNDNYIFTDVNEVEGLETTYLDITDIDAIRKMVKEHDVNAIVNCAAWTNVDACETDEKLATLAEKLNADAPENLAKVMKEVDGWLIQISTDYVFGKEPYNVPCGPDQKGTPTGVYGTTKLHGEQKIIATGCKYVIIRTAWLYSEFGKNFCKTMLNLTATKPALKVVFDQAGTPTYALDLANAIVTILQNPQVGVFHFSNEGVCSWYDFTQMIAKIAGNTDCDIQPCYSSEYPSPVTRPSYSVLDKRTIKETFGVKVPYWVDSLEKCIANLQNK</sequence>
<dbReference type="Gene3D" id="3.40.50.720">
    <property type="entry name" value="NAD(P)-binding Rossmann-like Domain"/>
    <property type="match status" value="1"/>
</dbReference>
<evidence type="ECO:0000256" key="1">
    <source>
        <dbReference type="ARBA" id="ARBA00004781"/>
    </source>
</evidence>
<keyword evidence="6" id="KW-0560">Oxidoreductase</keyword>
<dbReference type="AlphaFoldDB" id="A0AA37MMC0"/>
<dbReference type="PANTHER" id="PTHR10491:SF4">
    <property type="entry name" value="METHIONINE ADENOSYLTRANSFERASE 2 SUBUNIT BETA"/>
    <property type="match status" value="1"/>
</dbReference>
<dbReference type="GO" id="GO:0019305">
    <property type="term" value="P:dTDP-rhamnose biosynthetic process"/>
    <property type="evidence" value="ECO:0007669"/>
    <property type="project" value="TreeGrafter"/>
</dbReference>
<dbReference type="GO" id="GO:0008831">
    <property type="term" value="F:dTDP-4-dehydrorhamnose reductase activity"/>
    <property type="evidence" value="ECO:0007669"/>
    <property type="project" value="UniProtKB-EC"/>
</dbReference>
<evidence type="ECO:0000256" key="4">
    <source>
        <dbReference type="ARBA" id="ARBA00017099"/>
    </source>
</evidence>
<evidence type="ECO:0000256" key="3">
    <source>
        <dbReference type="ARBA" id="ARBA00012929"/>
    </source>
</evidence>
<feature type="domain" description="RmlD-like substrate binding" evidence="7">
    <location>
        <begin position="1"/>
        <end position="293"/>
    </location>
</feature>
<dbReference type="InterPro" id="IPR029903">
    <property type="entry name" value="RmlD-like-bd"/>
</dbReference>
<evidence type="ECO:0000256" key="6">
    <source>
        <dbReference type="RuleBase" id="RU364082"/>
    </source>
</evidence>
<comment type="catalytic activity">
    <reaction evidence="5">
        <text>dTDP-beta-L-rhamnose + NADP(+) = dTDP-4-dehydro-beta-L-rhamnose + NADPH + H(+)</text>
        <dbReference type="Rhea" id="RHEA:21796"/>
        <dbReference type="ChEBI" id="CHEBI:15378"/>
        <dbReference type="ChEBI" id="CHEBI:57510"/>
        <dbReference type="ChEBI" id="CHEBI:57783"/>
        <dbReference type="ChEBI" id="CHEBI:58349"/>
        <dbReference type="ChEBI" id="CHEBI:62830"/>
        <dbReference type="EC" id="1.1.1.133"/>
    </reaction>
</comment>
<name>A0AA37MMC0_SEGBR</name>
<dbReference type="NCBIfam" id="TIGR01214">
    <property type="entry name" value="rmlD"/>
    <property type="match status" value="1"/>
</dbReference>
<comment type="caution">
    <text evidence="8">The sequence shown here is derived from an EMBL/GenBank/DDBJ whole genome shotgun (WGS) entry which is preliminary data.</text>
</comment>
<dbReference type="EMBL" id="BPTR01000001">
    <property type="protein sequence ID" value="GJG28747.1"/>
    <property type="molecule type" value="Genomic_DNA"/>
</dbReference>
<dbReference type="RefSeq" id="WP_006283756.1">
    <property type="nucleotide sequence ID" value="NZ_BPTR01000001.1"/>
</dbReference>
<accession>A0AA37MMC0</accession>
<comment type="function">
    <text evidence="6">Catalyzes the reduction of dTDP-6-deoxy-L-lyxo-4-hexulose to yield dTDP-L-rhamnose.</text>
</comment>
<dbReference type="EC" id="1.1.1.133" evidence="3 6"/>
<keyword evidence="6" id="KW-0521">NADP</keyword>
<organism evidence="8 9">
    <name type="scientific">Segatella bryantii</name>
    <name type="common">Prevotella bryantii</name>
    <dbReference type="NCBI Taxonomy" id="77095"/>
    <lineage>
        <taxon>Bacteria</taxon>
        <taxon>Pseudomonadati</taxon>
        <taxon>Bacteroidota</taxon>
        <taxon>Bacteroidia</taxon>
        <taxon>Bacteroidales</taxon>
        <taxon>Prevotellaceae</taxon>
        <taxon>Segatella</taxon>
    </lineage>
</organism>
<dbReference type="SUPFAM" id="SSF51735">
    <property type="entry name" value="NAD(P)-binding Rossmann-fold domains"/>
    <property type="match status" value="1"/>
</dbReference>
<proteinExistence type="inferred from homology"/>
<evidence type="ECO:0000256" key="2">
    <source>
        <dbReference type="ARBA" id="ARBA00010944"/>
    </source>
</evidence>
<dbReference type="PANTHER" id="PTHR10491">
    <property type="entry name" value="DTDP-4-DEHYDRORHAMNOSE REDUCTASE"/>
    <property type="match status" value="1"/>
</dbReference>
<dbReference type="CDD" id="cd05254">
    <property type="entry name" value="dTDP_HR_like_SDR_e"/>
    <property type="match status" value="1"/>
</dbReference>
<comment type="pathway">
    <text evidence="1 6">Carbohydrate biosynthesis; dTDP-L-rhamnose biosynthesis.</text>
</comment>
<protein>
    <recommendedName>
        <fullName evidence="4 6">dTDP-4-dehydrorhamnose reductase</fullName>
        <ecNumber evidence="3 6">1.1.1.133</ecNumber>
    </recommendedName>
</protein>
<dbReference type="InterPro" id="IPR036291">
    <property type="entry name" value="NAD(P)-bd_dom_sf"/>
</dbReference>
<reference evidence="8" key="1">
    <citation type="submission" date="2021-08" db="EMBL/GenBank/DDBJ databases">
        <title>Prevotella lacticifex sp. nov., isolated from rumen of cow.</title>
        <authorList>
            <person name="Shinkai T."/>
            <person name="Ikeyama N."/>
            <person name="Kumagai M."/>
            <person name="Ohmori H."/>
            <person name="Sakamoto M."/>
            <person name="Ohkuma M."/>
            <person name="Mitsumori M."/>
        </authorList>
    </citation>
    <scope>NUCLEOTIDE SEQUENCE</scope>
    <source>
        <strain evidence="8">DSM 11371</strain>
    </source>
</reference>
<evidence type="ECO:0000313" key="9">
    <source>
        <dbReference type="Proteomes" id="UP000887043"/>
    </source>
</evidence>
<evidence type="ECO:0000256" key="5">
    <source>
        <dbReference type="ARBA" id="ARBA00048200"/>
    </source>
</evidence>
<dbReference type="Gene3D" id="3.90.25.10">
    <property type="entry name" value="UDP-galactose 4-epimerase, domain 1"/>
    <property type="match status" value="1"/>
</dbReference>
<dbReference type="InterPro" id="IPR005913">
    <property type="entry name" value="dTDP_dehydrorham_reduct"/>
</dbReference>
<evidence type="ECO:0000259" key="7">
    <source>
        <dbReference type="Pfam" id="PF04321"/>
    </source>
</evidence>
<dbReference type="GO" id="GO:0005829">
    <property type="term" value="C:cytosol"/>
    <property type="evidence" value="ECO:0007669"/>
    <property type="project" value="TreeGrafter"/>
</dbReference>
<evidence type="ECO:0000313" key="8">
    <source>
        <dbReference type="EMBL" id="GJG28747.1"/>
    </source>
</evidence>
<comment type="similarity">
    <text evidence="2 6">Belongs to the dTDP-4-dehydrorhamnose reductase family.</text>
</comment>
<dbReference type="Proteomes" id="UP000887043">
    <property type="component" value="Unassembled WGS sequence"/>
</dbReference>
<gene>
    <name evidence="8" type="ORF">PRRU23_24470</name>
</gene>